<dbReference type="InterPro" id="IPR041628">
    <property type="entry name" value="ChlI/MoxR_AAA_lid"/>
</dbReference>
<dbReference type="Pfam" id="PF07726">
    <property type="entry name" value="AAA_3"/>
    <property type="match status" value="1"/>
</dbReference>
<proteinExistence type="predicted"/>
<dbReference type="AlphaFoldDB" id="A0A7M2X3W7"/>
<evidence type="ECO:0000313" key="2">
    <source>
        <dbReference type="EMBL" id="QOV91460.1"/>
    </source>
</evidence>
<accession>A0A7M2X3W7</accession>
<dbReference type="PANTHER" id="PTHR42759">
    <property type="entry name" value="MOXR FAMILY PROTEIN"/>
    <property type="match status" value="1"/>
</dbReference>
<feature type="domain" description="AAA+ ATPase" evidence="1">
    <location>
        <begin position="51"/>
        <end position="195"/>
    </location>
</feature>
<dbReference type="RefSeq" id="WP_206294747.1">
    <property type="nucleotide sequence ID" value="NZ_CP063458.1"/>
</dbReference>
<gene>
    <name evidence="2" type="ORF">IPV69_08930</name>
</gene>
<keyword evidence="3" id="KW-1185">Reference proteome</keyword>
<dbReference type="Proteomes" id="UP000593765">
    <property type="component" value="Chromosome"/>
</dbReference>
<dbReference type="InterPro" id="IPR003593">
    <property type="entry name" value="AAA+_ATPase"/>
</dbReference>
<reference evidence="2 3" key="1">
    <citation type="submission" date="2020-10" db="EMBL/GenBank/DDBJ databases">
        <title>Wide distribution of Phycisphaera-like planctomycetes from WD2101 soil group in peatlands and genome analysis of the first cultivated representative.</title>
        <authorList>
            <person name="Dedysh S.N."/>
            <person name="Beletsky A.V."/>
            <person name="Ivanova A."/>
            <person name="Kulichevskaya I.S."/>
            <person name="Suzina N.E."/>
            <person name="Philippov D.A."/>
            <person name="Rakitin A.L."/>
            <person name="Mardanov A.V."/>
            <person name="Ravin N.V."/>
        </authorList>
    </citation>
    <scope>NUCLEOTIDE SEQUENCE [LARGE SCALE GENOMIC DNA]</scope>
    <source>
        <strain evidence="2 3">M1803</strain>
    </source>
</reference>
<dbReference type="InterPro" id="IPR050764">
    <property type="entry name" value="CbbQ/NirQ/NorQ/GpvN"/>
</dbReference>
<dbReference type="Gene3D" id="1.10.8.80">
    <property type="entry name" value="Magnesium chelatase subunit I, C-Terminal domain"/>
    <property type="match status" value="1"/>
</dbReference>
<protein>
    <submittedName>
        <fullName evidence="2">MoxR family ATPase</fullName>
    </submittedName>
</protein>
<dbReference type="InterPro" id="IPR027417">
    <property type="entry name" value="P-loop_NTPase"/>
</dbReference>
<dbReference type="GO" id="GO:0016887">
    <property type="term" value="F:ATP hydrolysis activity"/>
    <property type="evidence" value="ECO:0007669"/>
    <property type="project" value="InterPro"/>
</dbReference>
<dbReference type="SUPFAM" id="SSF52540">
    <property type="entry name" value="P-loop containing nucleoside triphosphate hydrolases"/>
    <property type="match status" value="1"/>
</dbReference>
<dbReference type="PANTHER" id="PTHR42759:SF1">
    <property type="entry name" value="MAGNESIUM-CHELATASE SUBUNIT CHLD"/>
    <property type="match status" value="1"/>
</dbReference>
<dbReference type="Gene3D" id="3.40.50.300">
    <property type="entry name" value="P-loop containing nucleotide triphosphate hydrolases"/>
    <property type="match status" value="1"/>
</dbReference>
<name>A0A7M2X3W7_9BACT</name>
<dbReference type="Pfam" id="PF17863">
    <property type="entry name" value="AAA_lid_2"/>
    <property type="match status" value="1"/>
</dbReference>
<dbReference type="SMART" id="SM00382">
    <property type="entry name" value="AAA"/>
    <property type="match status" value="1"/>
</dbReference>
<dbReference type="KEGG" id="hbs:IPV69_08930"/>
<dbReference type="EMBL" id="CP063458">
    <property type="protein sequence ID" value="QOV91460.1"/>
    <property type="molecule type" value="Genomic_DNA"/>
</dbReference>
<evidence type="ECO:0000259" key="1">
    <source>
        <dbReference type="SMART" id="SM00382"/>
    </source>
</evidence>
<dbReference type="CDD" id="cd00009">
    <property type="entry name" value="AAA"/>
    <property type="match status" value="1"/>
</dbReference>
<organism evidence="2 3">
    <name type="scientific">Humisphaera borealis</name>
    <dbReference type="NCBI Taxonomy" id="2807512"/>
    <lineage>
        <taxon>Bacteria</taxon>
        <taxon>Pseudomonadati</taxon>
        <taxon>Planctomycetota</taxon>
        <taxon>Phycisphaerae</taxon>
        <taxon>Tepidisphaerales</taxon>
        <taxon>Tepidisphaeraceae</taxon>
        <taxon>Humisphaera</taxon>
    </lineage>
</organism>
<dbReference type="PIRSF" id="PIRSF002849">
    <property type="entry name" value="AAA_ATPase_chaperone_MoxR_prd"/>
    <property type="match status" value="1"/>
</dbReference>
<evidence type="ECO:0000313" key="3">
    <source>
        <dbReference type="Proteomes" id="UP000593765"/>
    </source>
</evidence>
<dbReference type="GO" id="GO:0005524">
    <property type="term" value="F:ATP binding"/>
    <property type="evidence" value="ECO:0007669"/>
    <property type="project" value="InterPro"/>
</dbReference>
<sequence>MADTAVPGVDPQIHALCEAFRADYRAVQAEIGKAIVGHHEIVDGVLTCLFVGGHALLEGVPGLGKTALIRALASALNLKFSRIQFTPDLMPADVIGTNVIMENEHGHKGFQFMHGPIFSQIVLADEINRATPKTQSALLEAMQEKQVTAGGEVRKLEEPFFVMATQNPLEQEGTYPLPEAQLDRFFYKLSVQYSGREELREILNRTTTGHKVEIRPVLDGEKIIRHQQLVKRVVIAPHVQDYAIRCVLATHPQGVYATPMVNQFLRVGASPRAAQAITLAAKVRALLDNRFHVSFRDIKEVVVPAMRHRVILNFEGEAEGMTTDMVLEKVITDTPQTIESELVAGKA</sequence>
<dbReference type="InterPro" id="IPR011703">
    <property type="entry name" value="ATPase_AAA-3"/>
</dbReference>